<protein>
    <submittedName>
        <fullName evidence="2">Uncharacterized protein</fullName>
    </submittedName>
</protein>
<dbReference type="AlphaFoldDB" id="A0A251UPW8"/>
<organism evidence="2 3">
    <name type="scientific">Helianthus annuus</name>
    <name type="common">Common sunflower</name>
    <dbReference type="NCBI Taxonomy" id="4232"/>
    <lineage>
        <taxon>Eukaryota</taxon>
        <taxon>Viridiplantae</taxon>
        <taxon>Streptophyta</taxon>
        <taxon>Embryophyta</taxon>
        <taxon>Tracheophyta</taxon>
        <taxon>Spermatophyta</taxon>
        <taxon>Magnoliopsida</taxon>
        <taxon>eudicotyledons</taxon>
        <taxon>Gunneridae</taxon>
        <taxon>Pentapetalae</taxon>
        <taxon>asterids</taxon>
        <taxon>campanulids</taxon>
        <taxon>Asterales</taxon>
        <taxon>Asteraceae</taxon>
        <taxon>Asteroideae</taxon>
        <taxon>Heliantheae alliance</taxon>
        <taxon>Heliantheae</taxon>
        <taxon>Helianthus</taxon>
    </lineage>
</organism>
<evidence type="ECO:0000256" key="1">
    <source>
        <dbReference type="SAM" id="Phobius"/>
    </source>
</evidence>
<dbReference type="InParanoid" id="A0A251UPW8"/>
<name>A0A251UPW8_HELAN</name>
<keyword evidence="3" id="KW-1185">Reference proteome</keyword>
<dbReference type="Proteomes" id="UP000215914">
    <property type="component" value="Chromosome 5"/>
</dbReference>
<proteinExistence type="predicted"/>
<sequence length="60" mass="6536">MAEHSGFLIHGSEDMSMNRLSTFVQSVVTIANIFAMIFVTLACGYQGFKSGWPGYKLSTG</sequence>
<feature type="transmembrane region" description="Helical" evidence="1">
    <location>
        <begin position="23"/>
        <end position="48"/>
    </location>
</feature>
<accession>A0A251UPW8</accession>
<keyword evidence="1" id="KW-0472">Membrane</keyword>
<evidence type="ECO:0000313" key="3">
    <source>
        <dbReference type="Proteomes" id="UP000215914"/>
    </source>
</evidence>
<keyword evidence="1" id="KW-1133">Transmembrane helix</keyword>
<keyword evidence="1" id="KW-0812">Transmembrane</keyword>
<gene>
    <name evidence="2" type="ORF">HannXRQ_Chr05g0141821</name>
</gene>
<evidence type="ECO:0000313" key="2">
    <source>
        <dbReference type="EMBL" id="OTG24906.1"/>
    </source>
</evidence>
<dbReference type="EMBL" id="CM007894">
    <property type="protein sequence ID" value="OTG24906.1"/>
    <property type="molecule type" value="Genomic_DNA"/>
</dbReference>
<reference evidence="3" key="1">
    <citation type="journal article" date="2017" name="Nature">
        <title>The sunflower genome provides insights into oil metabolism, flowering and Asterid evolution.</title>
        <authorList>
            <person name="Badouin H."/>
            <person name="Gouzy J."/>
            <person name="Grassa C.J."/>
            <person name="Murat F."/>
            <person name="Staton S.E."/>
            <person name="Cottret L."/>
            <person name="Lelandais-Briere C."/>
            <person name="Owens G.L."/>
            <person name="Carrere S."/>
            <person name="Mayjonade B."/>
            <person name="Legrand L."/>
            <person name="Gill N."/>
            <person name="Kane N.C."/>
            <person name="Bowers J.E."/>
            <person name="Hubner S."/>
            <person name="Bellec A."/>
            <person name="Berard A."/>
            <person name="Berges H."/>
            <person name="Blanchet N."/>
            <person name="Boniface M.C."/>
            <person name="Brunel D."/>
            <person name="Catrice O."/>
            <person name="Chaidir N."/>
            <person name="Claudel C."/>
            <person name="Donnadieu C."/>
            <person name="Faraut T."/>
            <person name="Fievet G."/>
            <person name="Helmstetter N."/>
            <person name="King M."/>
            <person name="Knapp S.J."/>
            <person name="Lai Z."/>
            <person name="Le Paslier M.C."/>
            <person name="Lippi Y."/>
            <person name="Lorenzon L."/>
            <person name="Mandel J.R."/>
            <person name="Marage G."/>
            <person name="Marchand G."/>
            <person name="Marquand E."/>
            <person name="Bret-Mestries E."/>
            <person name="Morien E."/>
            <person name="Nambeesan S."/>
            <person name="Nguyen T."/>
            <person name="Pegot-Espagnet P."/>
            <person name="Pouilly N."/>
            <person name="Raftis F."/>
            <person name="Sallet E."/>
            <person name="Schiex T."/>
            <person name="Thomas J."/>
            <person name="Vandecasteele C."/>
            <person name="Vares D."/>
            <person name="Vear F."/>
            <person name="Vautrin S."/>
            <person name="Crespi M."/>
            <person name="Mangin B."/>
            <person name="Burke J.M."/>
            <person name="Salse J."/>
            <person name="Munos S."/>
            <person name="Vincourt P."/>
            <person name="Rieseberg L.H."/>
            <person name="Langlade N.B."/>
        </authorList>
    </citation>
    <scope>NUCLEOTIDE SEQUENCE [LARGE SCALE GENOMIC DNA]</scope>
    <source>
        <strain evidence="3">cv. SF193</strain>
    </source>
</reference>